<gene>
    <name evidence="9" type="ORF">CVS30_13480</name>
</gene>
<evidence type="ECO:0000256" key="1">
    <source>
        <dbReference type="ARBA" id="ARBA00004651"/>
    </source>
</evidence>
<dbReference type="SUPFAM" id="SSF48317">
    <property type="entry name" value="Acid phosphatase/Vanadium-dependent haloperoxidase"/>
    <property type="match status" value="1"/>
</dbReference>
<evidence type="ECO:0000313" key="10">
    <source>
        <dbReference type="Proteomes" id="UP000247980"/>
    </source>
</evidence>
<comment type="subcellular location">
    <subcellularLocation>
        <location evidence="1">Cell membrane</location>
        <topology evidence="1">Multi-pass membrane protein</topology>
    </subcellularLocation>
</comment>
<dbReference type="GO" id="GO:0005886">
    <property type="term" value="C:plasma membrane"/>
    <property type="evidence" value="ECO:0007669"/>
    <property type="project" value="UniProtKB-SubCell"/>
</dbReference>
<comment type="caution">
    <text evidence="9">The sequence shown here is derived from an EMBL/GenBank/DDBJ whole genome shotgun (WGS) entry which is preliminary data.</text>
</comment>
<keyword evidence="3 7" id="KW-0812">Transmembrane</keyword>
<dbReference type="Proteomes" id="UP000247980">
    <property type="component" value="Unassembled WGS sequence"/>
</dbReference>
<keyword evidence="6 7" id="KW-0472">Membrane</keyword>
<protein>
    <recommendedName>
        <fullName evidence="8">Phosphatidic acid phosphatase type 2/haloperoxidase domain-containing protein</fullName>
    </recommendedName>
</protein>
<dbReference type="InterPro" id="IPR036938">
    <property type="entry name" value="PAP2/HPO_sf"/>
</dbReference>
<evidence type="ECO:0000256" key="5">
    <source>
        <dbReference type="ARBA" id="ARBA00022989"/>
    </source>
</evidence>
<proteinExistence type="predicted"/>
<dbReference type="OrthoDB" id="9789113at2"/>
<feature type="transmembrane region" description="Helical" evidence="7">
    <location>
        <begin position="103"/>
        <end position="123"/>
    </location>
</feature>
<evidence type="ECO:0000256" key="7">
    <source>
        <dbReference type="SAM" id="Phobius"/>
    </source>
</evidence>
<feature type="transmembrane region" description="Helical" evidence="7">
    <location>
        <begin position="172"/>
        <end position="193"/>
    </location>
</feature>
<dbReference type="SMART" id="SM00014">
    <property type="entry name" value="acidPPc"/>
    <property type="match status" value="1"/>
</dbReference>
<keyword evidence="10" id="KW-1185">Reference proteome</keyword>
<dbReference type="GO" id="GO:0016787">
    <property type="term" value="F:hydrolase activity"/>
    <property type="evidence" value="ECO:0007669"/>
    <property type="project" value="UniProtKB-KW"/>
</dbReference>
<dbReference type="AlphaFoldDB" id="A0A2V5INZ9"/>
<dbReference type="InterPro" id="IPR000326">
    <property type="entry name" value="PAP2/HPO"/>
</dbReference>
<dbReference type="Pfam" id="PF01569">
    <property type="entry name" value="PAP2"/>
    <property type="match status" value="1"/>
</dbReference>
<dbReference type="PANTHER" id="PTHR14969:SF62">
    <property type="entry name" value="DECAPRENYLPHOSPHORYL-5-PHOSPHORIBOSE PHOSPHATASE RV3807C-RELATED"/>
    <property type="match status" value="1"/>
</dbReference>
<organism evidence="9 10">
    <name type="scientific">Arthrobacter psychrolactophilus</name>
    <dbReference type="NCBI Taxonomy" id="92442"/>
    <lineage>
        <taxon>Bacteria</taxon>
        <taxon>Bacillati</taxon>
        <taxon>Actinomycetota</taxon>
        <taxon>Actinomycetes</taxon>
        <taxon>Micrococcales</taxon>
        <taxon>Micrococcaceae</taxon>
        <taxon>Arthrobacter</taxon>
    </lineage>
</organism>
<keyword evidence="5 7" id="KW-1133">Transmembrane helix</keyword>
<evidence type="ECO:0000313" key="9">
    <source>
        <dbReference type="EMBL" id="PYI37811.1"/>
    </source>
</evidence>
<feature type="transmembrane region" description="Helical" evidence="7">
    <location>
        <begin position="228"/>
        <end position="249"/>
    </location>
</feature>
<dbReference type="PANTHER" id="PTHR14969">
    <property type="entry name" value="SPHINGOSINE-1-PHOSPHATE PHOSPHOHYDROLASE"/>
    <property type="match status" value="1"/>
</dbReference>
<dbReference type="EMBL" id="QJVC01000016">
    <property type="protein sequence ID" value="PYI37811.1"/>
    <property type="molecule type" value="Genomic_DNA"/>
</dbReference>
<reference evidence="9 10" key="1">
    <citation type="submission" date="2018-05" db="EMBL/GenBank/DDBJ databases">
        <title>Genetic diversity of glacier-inhabiting Cryobacterium bacteria in China and description of Cryobacterium mengkeensis sp. nov. and Arthrobacter glacialis sp. nov.</title>
        <authorList>
            <person name="Liu Q."/>
            <person name="Xin Y.-H."/>
        </authorList>
    </citation>
    <scope>NUCLEOTIDE SEQUENCE [LARGE SCALE GENOMIC DNA]</scope>
    <source>
        <strain evidence="9 10">B7</strain>
    </source>
</reference>
<name>A0A2V5INZ9_9MICC</name>
<feature type="transmembrane region" description="Helical" evidence="7">
    <location>
        <begin position="48"/>
        <end position="68"/>
    </location>
</feature>
<evidence type="ECO:0000256" key="4">
    <source>
        <dbReference type="ARBA" id="ARBA00022801"/>
    </source>
</evidence>
<feature type="transmembrane region" description="Helical" evidence="7">
    <location>
        <begin position="130"/>
        <end position="152"/>
    </location>
</feature>
<keyword evidence="2" id="KW-1003">Cell membrane</keyword>
<evidence type="ECO:0000256" key="2">
    <source>
        <dbReference type="ARBA" id="ARBA00022475"/>
    </source>
</evidence>
<feature type="domain" description="Phosphatidic acid phosphatase type 2/haloperoxidase" evidence="8">
    <location>
        <begin position="128"/>
        <end position="243"/>
    </location>
</feature>
<evidence type="ECO:0000256" key="6">
    <source>
        <dbReference type="ARBA" id="ARBA00023136"/>
    </source>
</evidence>
<keyword evidence="4" id="KW-0378">Hydrolase</keyword>
<sequence>MTCGTVEIPATVPHVFVEESSLMHSLSTRTNTATPHQSALLPRLPQPAFWGLWVTILSLAVLAIGVVASHSPQFTSEEFTVDQELSKSHVGVLTGLVMVLDRAFSPVGGVVMIGLVCLFLWLFRTSFVNALAFGGVASAGWLSSQLFKVIVARQRPNPALLIDPLSPETGSTSFPSGHVALAVGLAWAFYFLLRKTHWARPVMVLAVVVPLVVAWSRIYVGVHYPSDVIASFLAASAGVMLFVGVWNLFRGAGDATAATHPSV</sequence>
<feature type="transmembrane region" description="Helical" evidence="7">
    <location>
        <begin position="202"/>
        <end position="222"/>
    </location>
</feature>
<accession>A0A2V5INZ9</accession>
<evidence type="ECO:0000259" key="8">
    <source>
        <dbReference type="SMART" id="SM00014"/>
    </source>
</evidence>
<evidence type="ECO:0000256" key="3">
    <source>
        <dbReference type="ARBA" id="ARBA00022692"/>
    </source>
</evidence>
<dbReference type="Gene3D" id="1.20.144.10">
    <property type="entry name" value="Phosphatidic acid phosphatase type 2/haloperoxidase"/>
    <property type="match status" value="1"/>
</dbReference>